<dbReference type="SUPFAM" id="SSF55681">
    <property type="entry name" value="Class II aaRS and biotin synthetases"/>
    <property type="match status" value="1"/>
</dbReference>
<feature type="domain" description="BPL/LPL catalytic" evidence="10">
    <location>
        <begin position="26"/>
        <end position="206"/>
    </location>
</feature>
<dbReference type="InterPro" id="IPR004143">
    <property type="entry name" value="BPL_LPL_catalytic"/>
</dbReference>
<accession>A0A1Y2K2Y3</accession>
<dbReference type="PROSITE" id="PS51733">
    <property type="entry name" value="BPL_LPL_CATALYTIC"/>
    <property type="match status" value="1"/>
</dbReference>
<dbReference type="InterPro" id="IPR000544">
    <property type="entry name" value="Octanoyltransferase"/>
</dbReference>
<dbReference type="Pfam" id="PF21948">
    <property type="entry name" value="LplA-B_cat"/>
    <property type="match status" value="1"/>
</dbReference>
<comment type="miscellaneous">
    <text evidence="5">In the reaction, the free carboxyl group of octanoic acid is attached via an amide linkage to the epsilon-amino group of a specific lysine residue of lipoyl domains of lipoate-dependent enzymes.</text>
</comment>
<keyword evidence="5" id="KW-0963">Cytoplasm</keyword>
<feature type="active site" description="Acyl-thioester intermediate" evidence="5 7">
    <location>
        <position position="168"/>
    </location>
</feature>
<evidence type="ECO:0000256" key="3">
    <source>
        <dbReference type="ARBA" id="ARBA00023315"/>
    </source>
</evidence>
<comment type="subcellular location">
    <subcellularLocation>
        <location evidence="5">Cytoplasm</location>
    </subcellularLocation>
</comment>
<protein>
    <recommendedName>
        <fullName evidence="5 6">Octanoyltransferase</fullName>
        <ecNumber evidence="5 6">2.3.1.181</ecNumber>
    </recommendedName>
    <alternativeName>
        <fullName evidence="5">Lipoate-protein ligase B</fullName>
    </alternativeName>
    <alternativeName>
        <fullName evidence="5">Lipoyl/octanoyl transferase</fullName>
    </alternativeName>
    <alternativeName>
        <fullName evidence="5">Octanoyl-[acyl-carrier-protein]-protein N-octanoyltransferase</fullName>
    </alternativeName>
</protein>
<dbReference type="PANTHER" id="PTHR10993">
    <property type="entry name" value="OCTANOYLTRANSFERASE"/>
    <property type="match status" value="1"/>
</dbReference>
<evidence type="ECO:0000256" key="4">
    <source>
        <dbReference type="ARBA" id="ARBA00024732"/>
    </source>
</evidence>
<feature type="binding site" evidence="5 8">
    <location>
        <begin position="137"/>
        <end position="139"/>
    </location>
    <ligand>
        <name>substrate</name>
    </ligand>
</feature>
<feature type="site" description="Lowers pKa of active site Cys" evidence="5 9">
    <location>
        <position position="134"/>
    </location>
</feature>
<dbReference type="CDD" id="cd16444">
    <property type="entry name" value="LipB"/>
    <property type="match status" value="1"/>
</dbReference>
<dbReference type="NCBIfam" id="TIGR00214">
    <property type="entry name" value="lipB"/>
    <property type="match status" value="1"/>
</dbReference>
<dbReference type="PROSITE" id="PS01313">
    <property type="entry name" value="LIPB"/>
    <property type="match status" value="1"/>
</dbReference>
<dbReference type="Gene3D" id="3.30.930.10">
    <property type="entry name" value="Bira Bifunctional Protein, Domain 2"/>
    <property type="match status" value="1"/>
</dbReference>
<comment type="pathway">
    <text evidence="1 5 6">Protein modification; protein lipoylation via endogenous pathway; protein N(6)-(lipoyl)lysine from octanoyl-[acyl-carrier-protein]: step 1/2.</text>
</comment>
<evidence type="ECO:0000256" key="1">
    <source>
        <dbReference type="ARBA" id="ARBA00004821"/>
    </source>
</evidence>
<evidence type="ECO:0000256" key="9">
    <source>
        <dbReference type="PIRSR" id="PIRSR016262-3"/>
    </source>
</evidence>
<dbReference type="EMBL" id="LVJN01000020">
    <property type="protein sequence ID" value="OSM01976.1"/>
    <property type="molecule type" value="Genomic_DNA"/>
</dbReference>
<dbReference type="PIRSF" id="PIRSF016262">
    <property type="entry name" value="LPLase"/>
    <property type="match status" value="1"/>
</dbReference>
<comment type="function">
    <text evidence="4 5 6">Catalyzes the transfer of endogenously produced octanoic acid from octanoyl-acyl-carrier-protein onto the lipoyl domains of lipoate-dependent enzymes. Lipoyl-ACP can also act as a substrate although octanoyl-ACP is likely to be the physiological substrate.</text>
</comment>
<dbReference type="AlphaFoldDB" id="A0A1Y2K2Y3"/>
<evidence type="ECO:0000256" key="8">
    <source>
        <dbReference type="PIRSR" id="PIRSR016262-2"/>
    </source>
</evidence>
<dbReference type="EC" id="2.3.1.181" evidence="5 6"/>
<keyword evidence="12" id="KW-1185">Reference proteome</keyword>
<dbReference type="GO" id="GO:0033819">
    <property type="term" value="F:lipoyl(octanoyl) transferase activity"/>
    <property type="evidence" value="ECO:0007669"/>
    <property type="project" value="UniProtKB-EC"/>
</dbReference>
<comment type="catalytic activity">
    <reaction evidence="5 6">
        <text>octanoyl-[ACP] + L-lysyl-[protein] = N(6)-octanoyl-L-lysyl-[protein] + holo-[ACP] + H(+)</text>
        <dbReference type="Rhea" id="RHEA:17665"/>
        <dbReference type="Rhea" id="RHEA-COMP:9636"/>
        <dbReference type="Rhea" id="RHEA-COMP:9685"/>
        <dbReference type="Rhea" id="RHEA-COMP:9752"/>
        <dbReference type="Rhea" id="RHEA-COMP:9928"/>
        <dbReference type="ChEBI" id="CHEBI:15378"/>
        <dbReference type="ChEBI" id="CHEBI:29969"/>
        <dbReference type="ChEBI" id="CHEBI:64479"/>
        <dbReference type="ChEBI" id="CHEBI:78463"/>
        <dbReference type="ChEBI" id="CHEBI:78809"/>
        <dbReference type="EC" id="2.3.1.181"/>
    </reaction>
</comment>
<organism evidence="11 12">
    <name type="scientific">Magnetofaba australis IT-1</name>
    <dbReference type="NCBI Taxonomy" id="1434232"/>
    <lineage>
        <taxon>Bacteria</taxon>
        <taxon>Pseudomonadati</taxon>
        <taxon>Pseudomonadota</taxon>
        <taxon>Magnetococcia</taxon>
        <taxon>Magnetococcales</taxon>
        <taxon>Magnetococcaceae</taxon>
        <taxon>Magnetofaba</taxon>
    </lineage>
</organism>
<dbReference type="PANTHER" id="PTHR10993:SF7">
    <property type="entry name" value="LIPOYLTRANSFERASE 2, MITOCHONDRIAL-RELATED"/>
    <property type="match status" value="1"/>
</dbReference>
<feature type="binding site" evidence="5 8">
    <location>
        <begin position="150"/>
        <end position="152"/>
    </location>
    <ligand>
        <name>substrate</name>
    </ligand>
</feature>
<evidence type="ECO:0000256" key="6">
    <source>
        <dbReference type="PIRNR" id="PIRNR016262"/>
    </source>
</evidence>
<evidence type="ECO:0000256" key="7">
    <source>
        <dbReference type="PIRSR" id="PIRSR016262-1"/>
    </source>
</evidence>
<dbReference type="STRING" id="1434232.MAIT1_02043"/>
<keyword evidence="11" id="KW-0436">Ligase</keyword>
<dbReference type="GO" id="GO:0016874">
    <property type="term" value="F:ligase activity"/>
    <property type="evidence" value="ECO:0007669"/>
    <property type="project" value="UniProtKB-KW"/>
</dbReference>
<comment type="caution">
    <text evidence="11">The sequence shown here is derived from an EMBL/GenBank/DDBJ whole genome shotgun (WGS) entry which is preliminary data.</text>
</comment>
<feature type="binding site" evidence="5 8">
    <location>
        <begin position="70"/>
        <end position="77"/>
    </location>
    <ligand>
        <name>substrate</name>
    </ligand>
</feature>
<name>A0A1Y2K2Y3_9PROT</name>
<dbReference type="InterPro" id="IPR045864">
    <property type="entry name" value="aa-tRNA-synth_II/BPL/LPL"/>
</dbReference>
<dbReference type="NCBIfam" id="NF010925">
    <property type="entry name" value="PRK14345.1"/>
    <property type="match status" value="1"/>
</dbReference>
<comment type="similarity">
    <text evidence="5 6">Belongs to the LipB family.</text>
</comment>
<evidence type="ECO:0000259" key="10">
    <source>
        <dbReference type="PROSITE" id="PS51733"/>
    </source>
</evidence>
<evidence type="ECO:0000256" key="5">
    <source>
        <dbReference type="HAMAP-Rule" id="MF_00013"/>
    </source>
</evidence>
<dbReference type="InterPro" id="IPR020605">
    <property type="entry name" value="Octanoyltransferase_CS"/>
</dbReference>
<evidence type="ECO:0000313" key="11">
    <source>
        <dbReference type="EMBL" id="OSM01976.1"/>
    </source>
</evidence>
<gene>
    <name evidence="5" type="primary">lipB</name>
    <name evidence="11" type="ORF">MAIT1_02043</name>
</gene>
<dbReference type="GO" id="GO:0005737">
    <property type="term" value="C:cytoplasm"/>
    <property type="evidence" value="ECO:0007669"/>
    <property type="project" value="UniProtKB-SubCell"/>
</dbReference>
<reference evidence="11 12" key="1">
    <citation type="journal article" date="2016" name="BMC Genomics">
        <title>Combined genomic and structural analyses of a cultured magnetotactic bacterium reveals its niche adaptation to a dynamic environment.</title>
        <authorList>
            <person name="Araujo A.C."/>
            <person name="Morillo V."/>
            <person name="Cypriano J."/>
            <person name="Teixeira L.C."/>
            <person name="Leao P."/>
            <person name="Lyra S."/>
            <person name="Almeida L.G."/>
            <person name="Bazylinski D.A."/>
            <person name="Vasconcellos A.T."/>
            <person name="Abreu F."/>
            <person name="Lins U."/>
        </authorList>
    </citation>
    <scope>NUCLEOTIDE SEQUENCE [LARGE SCALE GENOMIC DNA]</scope>
    <source>
        <strain evidence="11 12">IT-1</strain>
    </source>
</reference>
<dbReference type="Proteomes" id="UP000194003">
    <property type="component" value="Unassembled WGS sequence"/>
</dbReference>
<keyword evidence="2 5" id="KW-0808">Transferase</keyword>
<evidence type="ECO:0000313" key="12">
    <source>
        <dbReference type="Proteomes" id="UP000194003"/>
    </source>
</evidence>
<keyword evidence="3 5" id="KW-0012">Acyltransferase</keyword>
<dbReference type="GO" id="GO:0009249">
    <property type="term" value="P:protein lipoylation"/>
    <property type="evidence" value="ECO:0007669"/>
    <property type="project" value="InterPro"/>
</dbReference>
<dbReference type="UniPathway" id="UPA00538">
    <property type="reaction ID" value="UER00592"/>
</dbReference>
<evidence type="ECO:0000256" key="2">
    <source>
        <dbReference type="ARBA" id="ARBA00022679"/>
    </source>
</evidence>
<proteinExistence type="inferred from homology"/>
<sequence length="212" mass="23327">MLRRPGWDYLAAWDAQKRWVDEIIAGQRGDTVILTDHPPVYTVGRNGSETDVLRRVQEDGTRIPIIPTDRGGQVTYHGPGQLVAYVLCNLAPNGFEVKGHVARLEQTLLTLLGDLGLTPRRDEYGPGIWVGDAKIGALGVRIKRGVTYHGLSLNHDPALAHFAGIVPCGQMGGQVTSLRKEGVELERAALERRFLQAFKEAFQTDLDEPAPE</sequence>
<dbReference type="HAMAP" id="MF_00013">
    <property type="entry name" value="LipB"/>
    <property type="match status" value="1"/>
</dbReference>